<organism evidence="3 4">
    <name type="scientific">Mesorhizobium alhagi CCNWXJ12-2</name>
    <dbReference type="NCBI Taxonomy" id="1107882"/>
    <lineage>
        <taxon>Bacteria</taxon>
        <taxon>Pseudomonadati</taxon>
        <taxon>Pseudomonadota</taxon>
        <taxon>Alphaproteobacteria</taxon>
        <taxon>Hyphomicrobiales</taxon>
        <taxon>Phyllobacteriaceae</taxon>
        <taxon>Allomesorhizobium</taxon>
    </lineage>
</organism>
<dbReference type="InterPro" id="IPR016071">
    <property type="entry name" value="Staphylococal_nuclease_OB-fold"/>
</dbReference>
<evidence type="ECO:0000313" key="4">
    <source>
        <dbReference type="Proteomes" id="UP000003250"/>
    </source>
</evidence>
<feature type="domain" description="TNase-like" evidence="2">
    <location>
        <begin position="58"/>
        <end position="168"/>
    </location>
</feature>
<dbReference type="PANTHER" id="PTHR12302">
    <property type="entry name" value="EBNA2 BINDING PROTEIN P100"/>
    <property type="match status" value="1"/>
</dbReference>
<evidence type="ECO:0000256" key="1">
    <source>
        <dbReference type="SAM" id="Phobius"/>
    </source>
</evidence>
<name>H0HV64_9HYPH</name>
<dbReference type="OrthoDB" id="9805504at2"/>
<accession>H0HV64</accession>
<dbReference type="SMART" id="SM00318">
    <property type="entry name" value="SNc"/>
    <property type="match status" value="1"/>
</dbReference>
<protein>
    <submittedName>
        <fullName evidence="3">Succinoglycan biotynthesis protein ExoI</fullName>
    </submittedName>
</protein>
<keyword evidence="1" id="KW-0812">Transmembrane</keyword>
<keyword evidence="4" id="KW-1185">Reference proteome</keyword>
<sequence length="205" mass="22823">MSRSWRGPYRAAVSRRRRSLPRRLFDWFLAIAILGLLILLSARLDRSEPRLASGSAVVNDGDTITVGDERIRLRGIDAPEYQQICRKSGADYACGRASRDALARLTRNKAVSCSGRQHDRYGRLLGDCKAGGVSLNSAQVEAGWAIAYGDFEAEQARARQRAAGLWAGSFEEPRAWRDAHGGMVESDRDHGGSFLDWLRQILRFS</sequence>
<dbReference type="Gene3D" id="2.40.50.90">
    <property type="match status" value="1"/>
</dbReference>
<dbReference type="PANTHER" id="PTHR12302:SF26">
    <property type="entry name" value="BLR1266 PROTEIN"/>
    <property type="match status" value="1"/>
</dbReference>
<dbReference type="RefSeq" id="WP_008837674.1">
    <property type="nucleotide sequence ID" value="NZ_AHAM01000169.1"/>
</dbReference>
<evidence type="ECO:0000313" key="3">
    <source>
        <dbReference type="EMBL" id="EHK55367.1"/>
    </source>
</evidence>
<proteinExistence type="predicted"/>
<reference evidence="3 4" key="1">
    <citation type="journal article" date="2012" name="J. Bacteriol.">
        <title>Draft Genome Sequence of Mesorhizobium alhagi CCNWXJ12-2T, a Novel Salt-Resistant Species Isolated from the Desert of Northwestern China.</title>
        <authorList>
            <person name="Zhou M."/>
            <person name="Chen W."/>
            <person name="Chen H."/>
            <person name="Wei G."/>
        </authorList>
    </citation>
    <scope>NUCLEOTIDE SEQUENCE [LARGE SCALE GENOMIC DNA]</scope>
    <source>
        <strain evidence="3 4">CCNWXJ12-2</strain>
    </source>
</reference>
<dbReference type="SUPFAM" id="SSF50199">
    <property type="entry name" value="Staphylococcal nuclease"/>
    <property type="match status" value="1"/>
</dbReference>
<dbReference type="PROSITE" id="PS50830">
    <property type="entry name" value="TNASE_3"/>
    <property type="match status" value="1"/>
</dbReference>
<keyword evidence="1" id="KW-0472">Membrane</keyword>
<gene>
    <name evidence="3" type="ORF">MAXJ12_20339</name>
</gene>
<dbReference type="EMBL" id="AHAM01000169">
    <property type="protein sequence ID" value="EHK55367.1"/>
    <property type="molecule type" value="Genomic_DNA"/>
</dbReference>
<keyword evidence="1" id="KW-1133">Transmembrane helix</keyword>
<dbReference type="PATRIC" id="fig|1107882.3.peg.3970"/>
<dbReference type="Pfam" id="PF00565">
    <property type="entry name" value="SNase"/>
    <property type="match status" value="1"/>
</dbReference>
<feature type="transmembrane region" description="Helical" evidence="1">
    <location>
        <begin position="24"/>
        <end position="42"/>
    </location>
</feature>
<dbReference type="AlphaFoldDB" id="H0HV64"/>
<evidence type="ECO:0000259" key="2">
    <source>
        <dbReference type="PROSITE" id="PS50830"/>
    </source>
</evidence>
<dbReference type="Proteomes" id="UP000003250">
    <property type="component" value="Unassembled WGS sequence"/>
</dbReference>
<dbReference type="InterPro" id="IPR035437">
    <property type="entry name" value="SNase_OB-fold_sf"/>
</dbReference>